<accession>A0ABN6E1J3</accession>
<evidence type="ECO:0008006" key="4">
    <source>
        <dbReference type="Google" id="ProtNLM"/>
    </source>
</evidence>
<proteinExistence type="predicted"/>
<keyword evidence="3" id="KW-1185">Reference proteome</keyword>
<sequence>MLKAIRLIAILGLLALLIGCSRLTVENFKKIKTGAEYDEVVQILGRPDSCSEALFVRSCVWGDEQKNITVGFMNDKVIIATSNNIR</sequence>
<dbReference type="InterPro" id="IPR037873">
    <property type="entry name" value="BamE-like"/>
</dbReference>
<dbReference type="Gene3D" id="3.30.1450.10">
    <property type="match status" value="1"/>
</dbReference>
<name>A0ABN6E1J3_9BACT</name>
<dbReference type="PROSITE" id="PS51257">
    <property type="entry name" value="PROKAR_LIPOPROTEIN"/>
    <property type="match status" value="1"/>
</dbReference>
<organism evidence="2 3">
    <name type="scientific">Desulfuromonas versatilis</name>
    <dbReference type="NCBI Taxonomy" id="2802975"/>
    <lineage>
        <taxon>Bacteria</taxon>
        <taxon>Pseudomonadati</taxon>
        <taxon>Thermodesulfobacteriota</taxon>
        <taxon>Desulfuromonadia</taxon>
        <taxon>Desulfuromonadales</taxon>
        <taxon>Desulfuromonadaceae</taxon>
        <taxon>Desulfuromonas</taxon>
    </lineage>
</organism>
<reference evidence="2 3" key="2">
    <citation type="journal article" date="2021" name="Int. J. Syst. Evol. Microbiol.">
        <title>Isolation and Polyphasic Characterization of Desulfuromonas versatilis sp. Nov., an Electrogenic Bacteria Capable of Versatile Metabolism Isolated from a Graphene Oxide-Reducing Enrichment Culture.</title>
        <authorList>
            <person name="Xie L."/>
            <person name="Yoshida N."/>
            <person name="Ishii S."/>
            <person name="Meng L."/>
        </authorList>
    </citation>
    <scope>NUCLEOTIDE SEQUENCE [LARGE SCALE GENOMIC DNA]</scope>
    <source>
        <strain evidence="2 3">NIT-T3</strain>
    </source>
</reference>
<dbReference type="InterPro" id="IPR024418">
    <property type="entry name" value="DUF3862"/>
</dbReference>
<reference evidence="2 3" key="1">
    <citation type="journal article" date="2016" name="C (Basel)">
        <title>Selective Growth of and Electricity Production by Marine Exoelectrogenic Bacteria in Self-Aggregated Hydrogel of Microbially Reduced Graphene Oxide.</title>
        <authorList>
            <person name="Yoshida N."/>
            <person name="Goto Y."/>
            <person name="Miyata Y."/>
        </authorList>
    </citation>
    <scope>NUCLEOTIDE SEQUENCE [LARGE SCALE GENOMIC DNA]</scope>
    <source>
        <strain evidence="2 3">NIT-T3</strain>
    </source>
</reference>
<evidence type="ECO:0000256" key="1">
    <source>
        <dbReference type="ARBA" id="ARBA00022729"/>
    </source>
</evidence>
<dbReference type="EMBL" id="AP024355">
    <property type="protein sequence ID" value="BCR06198.1"/>
    <property type="molecule type" value="Genomic_DNA"/>
</dbReference>
<dbReference type="RefSeq" id="WP_221249571.1">
    <property type="nucleotide sequence ID" value="NZ_AP024355.1"/>
</dbReference>
<gene>
    <name evidence="2" type="ORF">DESUT3_32670</name>
</gene>
<protein>
    <recommendedName>
        <fullName evidence="4">Lipoprotein</fullName>
    </recommendedName>
</protein>
<dbReference type="Pfam" id="PF12978">
    <property type="entry name" value="DUF3862"/>
    <property type="match status" value="1"/>
</dbReference>
<keyword evidence="1" id="KW-0732">Signal</keyword>
<evidence type="ECO:0000313" key="2">
    <source>
        <dbReference type="EMBL" id="BCR06198.1"/>
    </source>
</evidence>
<evidence type="ECO:0000313" key="3">
    <source>
        <dbReference type="Proteomes" id="UP001319827"/>
    </source>
</evidence>
<dbReference type="Proteomes" id="UP001319827">
    <property type="component" value="Chromosome"/>
</dbReference>